<protein>
    <submittedName>
        <fullName evidence="2">Uncharacterized protein</fullName>
    </submittedName>
</protein>
<gene>
    <name evidence="2" type="ORF">MYP_4602</name>
</gene>
<evidence type="ECO:0000256" key="1">
    <source>
        <dbReference type="SAM" id="MobiDB-lite"/>
    </source>
</evidence>
<comment type="caution">
    <text evidence="2">The sequence shown here is derived from an EMBL/GenBank/DDBJ whole genome shotgun (WGS) entry which is preliminary data.</text>
</comment>
<dbReference type="Proteomes" id="UP000030185">
    <property type="component" value="Unassembled WGS sequence"/>
</dbReference>
<evidence type="ECO:0000313" key="3">
    <source>
        <dbReference type="Proteomes" id="UP000030185"/>
    </source>
</evidence>
<sequence length="51" mass="5700">MEDETTMAKIKEKIPTETEAGDMPKVVKANNMPTERMTKKISVGTAFDELI</sequence>
<dbReference type="AlphaFoldDB" id="A0A098LM17"/>
<reference evidence="2 3" key="1">
    <citation type="submission" date="2014-09" db="EMBL/GenBank/DDBJ databases">
        <title>Sporocytophaga myxococcoides PG-01 genome sequencing.</title>
        <authorList>
            <person name="Liu L."/>
            <person name="Gao P.J."/>
            <person name="Chen G.J."/>
            <person name="Wang L.S."/>
        </authorList>
    </citation>
    <scope>NUCLEOTIDE SEQUENCE [LARGE SCALE GENOMIC DNA]</scope>
    <source>
        <strain evidence="2 3">PG-01</strain>
    </source>
</reference>
<accession>A0A098LM17</accession>
<evidence type="ECO:0000313" key="2">
    <source>
        <dbReference type="EMBL" id="GAL87372.1"/>
    </source>
</evidence>
<proteinExistence type="predicted"/>
<feature type="region of interest" description="Disordered" evidence="1">
    <location>
        <begin position="1"/>
        <end position="24"/>
    </location>
</feature>
<keyword evidence="3" id="KW-1185">Reference proteome</keyword>
<name>A0A098LM17_9BACT</name>
<dbReference type="EMBL" id="BBLT01000012">
    <property type="protein sequence ID" value="GAL87372.1"/>
    <property type="molecule type" value="Genomic_DNA"/>
</dbReference>
<organism evidence="2 3">
    <name type="scientific">Sporocytophaga myxococcoides</name>
    <dbReference type="NCBI Taxonomy" id="153721"/>
    <lineage>
        <taxon>Bacteria</taxon>
        <taxon>Pseudomonadati</taxon>
        <taxon>Bacteroidota</taxon>
        <taxon>Cytophagia</taxon>
        <taxon>Cytophagales</taxon>
        <taxon>Cytophagaceae</taxon>
        <taxon>Sporocytophaga</taxon>
    </lineage>
</organism>